<dbReference type="Proteomes" id="UP001552427">
    <property type="component" value="Unassembled WGS sequence"/>
</dbReference>
<proteinExistence type="predicted"/>
<protein>
    <submittedName>
        <fullName evidence="1">Type I-E CRISPR-associated protein Cas7/Cse4/CasC</fullName>
    </submittedName>
</protein>
<dbReference type="EMBL" id="JBFARM010000007">
    <property type="protein sequence ID" value="MEV4288898.1"/>
    <property type="molecule type" value="Genomic_DNA"/>
</dbReference>
<evidence type="ECO:0000313" key="1">
    <source>
        <dbReference type="EMBL" id="MEV4288898.1"/>
    </source>
</evidence>
<reference evidence="1 2" key="1">
    <citation type="submission" date="2024-06" db="EMBL/GenBank/DDBJ databases">
        <title>The Natural Products Discovery Center: Release of the First 8490 Sequenced Strains for Exploring Actinobacteria Biosynthetic Diversity.</title>
        <authorList>
            <person name="Kalkreuter E."/>
            <person name="Kautsar S.A."/>
            <person name="Yang D."/>
            <person name="Bader C.D."/>
            <person name="Teijaro C.N."/>
            <person name="Fluegel L."/>
            <person name="Davis C.M."/>
            <person name="Simpson J.R."/>
            <person name="Lauterbach L."/>
            <person name="Steele A.D."/>
            <person name="Gui C."/>
            <person name="Meng S."/>
            <person name="Li G."/>
            <person name="Viehrig K."/>
            <person name="Ye F."/>
            <person name="Su P."/>
            <person name="Kiefer A.F."/>
            <person name="Nichols A."/>
            <person name="Cepeda A.J."/>
            <person name="Yan W."/>
            <person name="Fan B."/>
            <person name="Jiang Y."/>
            <person name="Adhikari A."/>
            <person name="Zheng C.-J."/>
            <person name="Schuster L."/>
            <person name="Cowan T.M."/>
            <person name="Smanski M.J."/>
            <person name="Chevrette M.G."/>
            <person name="De Carvalho L.P.S."/>
            <person name="Shen B."/>
        </authorList>
    </citation>
    <scope>NUCLEOTIDE SEQUENCE [LARGE SCALE GENOMIC DNA]</scope>
    <source>
        <strain evidence="1 2">NPDC049574</strain>
    </source>
</reference>
<evidence type="ECO:0000313" key="2">
    <source>
        <dbReference type="Proteomes" id="UP001552427"/>
    </source>
</evidence>
<organism evidence="1 2">
    <name type="scientific">Nonomuraea bangladeshensis</name>
    <dbReference type="NCBI Taxonomy" id="404385"/>
    <lineage>
        <taxon>Bacteria</taxon>
        <taxon>Bacillati</taxon>
        <taxon>Actinomycetota</taxon>
        <taxon>Actinomycetes</taxon>
        <taxon>Streptosporangiales</taxon>
        <taxon>Streptosporangiaceae</taxon>
        <taxon>Nonomuraea</taxon>
    </lineage>
</organism>
<dbReference type="RefSeq" id="WP_364454308.1">
    <property type="nucleotide sequence ID" value="NZ_JBFARM010000007.1"/>
</dbReference>
<keyword evidence="2" id="KW-1185">Reference proteome</keyword>
<sequence length="376" mass="40929">MIIELHLLQSFPVSNLNRDDVGQPKTATFGGYVRGRISSQSLKRAARLLFNEYGLDSSEVGVRTKRLLDSVVDGLVEEGHDRAQARGVAIAALQQLGFGLDPSRGLTQYLLYVGQQSIEHLTSYCQERWHSLETFAAAKTETQQAKIKPDKAALAEARRILDAGRVADIALFGRMIADNKDLNVDAASQVAHAISTHVVAAEFDFYTAVDDLKPDAESGADMLGTIDFNSACYYRYANVDLTQLTRNLKGDIDLVQRTARAWTLAFINAVPSGKQNSMAARTMPDTLLGVVRDRGAWNLANAFLKPVVGDDIMEGSTKRLIEHFGKLRGFYGDDQIRMAVAASVSGEIHVMEGLQVVGSLDGFTKTLLSGAGEYAG</sequence>
<dbReference type="InterPro" id="IPR010148">
    <property type="entry name" value="CRISPR-assoc_prot_CT1975"/>
</dbReference>
<accession>A0ABV3H8Q2</accession>
<comment type="caution">
    <text evidence="1">The sequence shown here is derived from an EMBL/GenBank/DDBJ whole genome shotgun (WGS) entry which is preliminary data.</text>
</comment>
<dbReference type="NCBIfam" id="TIGR01869">
    <property type="entry name" value="casC_Cse4"/>
    <property type="match status" value="1"/>
</dbReference>
<dbReference type="Pfam" id="PF09344">
    <property type="entry name" value="Cas_CT1975"/>
    <property type="match status" value="1"/>
</dbReference>
<name>A0ABV3H8Q2_9ACTN</name>
<gene>
    <name evidence="1" type="primary">cas7e</name>
    <name evidence="1" type="ORF">AB0K40_25605</name>
</gene>